<keyword evidence="7 10" id="KW-0443">Lipid metabolism</keyword>
<keyword evidence="2 10" id="KW-0444">Lipid biosynthesis</keyword>
<dbReference type="AlphaFoldDB" id="A0A7R8W9X5"/>
<dbReference type="PANTHER" id="PTHR11157:SF17">
    <property type="entry name" value="ELONGATION OF VERY LONG CHAIN FATTY ACIDS PROTEIN 6"/>
    <property type="match status" value="1"/>
</dbReference>
<dbReference type="PANTHER" id="PTHR11157">
    <property type="entry name" value="FATTY ACID ACYL TRANSFERASE-RELATED"/>
    <property type="match status" value="1"/>
</dbReference>
<evidence type="ECO:0000256" key="1">
    <source>
        <dbReference type="ARBA" id="ARBA00004141"/>
    </source>
</evidence>
<name>A0A7R8W9X5_9CRUS</name>
<keyword evidence="5 10" id="KW-0276">Fatty acid metabolism</keyword>
<comment type="catalytic activity">
    <reaction evidence="10">
        <text>a very-long-chain acyl-CoA + malonyl-CoA + H(+) = a very-long-chain 3-oxoacyl-CoA + CO2 + CoA</text>
        <dbReference type="Rhea" id="RHEA:32727"/>
        <dbReference type="ChEBI" id="CHEBI:15378"/>
        <dbReference type="ChEBI" id="CHEBI:16526"/>
        <dbReference type="ChEBI" id="CHEBI:57287"/>
        <dbReference type="ChEBI" id="CHEBI:57384"/>
        <dbReference type="ChEBI" id="CHEBI:90725"/>
        <dbReference type="ChEBI" id="CHEBI:90736"/>
        <dbReference type="EC" id="2.3.1.199"/>
    </reaction>
</comment>
<feature type="transmembrane region" description="Helical" evidence="10">
    <location>
        <begin position="115"/>
        <end position="137"/>
    </location>
</feature>
<dbReference type="GO" id="GO:0030148">
    <property type="term" value="P:sphingolipid biosynthetic process"/>
    <property type="evidence" value="ECO:0007669"/>
    <property type="project" value="TreeGrafter"/>
</dbReference>
<proteinExistence type="inferred from homology"/>
<evidence type="ECO:0000256" key="4">
    <source>
        <dbReference type="ARBA" id="ARBA00022692"/>
    </source>
</evidence>
<feature type="transmembrane region" description="Helical" evidence="10">
    <location>
        <begin position="225"/>
        <end position="255"/>
    </location>
</feature>
<dbReference type="InterPro" id="IPR002076">
    <property type="entry name" value="ELO_fam"/>
</dbReference>
<evidence type="ECO:0000256" key="8">
    <source>
        <dbReference type="ARBA" id="ARBA00023136"/>
    </source>
</evidence>
<evidence type="ECO:0000256" key="7">
    <source>
        <dbReference type="ARBA" id="ARBA00023098"/>
    </source>
</evidence>
<evidence type="ECO:0000256" key="10">
    <source>
        <dbReference type="RuleBase" id="RU361115"/>
    </source>
</evidence>
<evidence type="ECO:0000256" key="3">
    <source>
        <dbReference type="ARBA" id="ARBA00022679"/>
    </source>
</evidence>
<comment type="subcellular location">
    <subcellularLocation>
        <location evidence="1">Membrane</location>
        <topology evidence="1">Multi-pass membrane protein</topology>
    </subcellularLocation>
</comment>
<feature type="transmembrane region" description="Helical" evidence="10">
    <location>
        <begin position="447"/>
        <end position="466"/>
    </location>
</feature>
<dbReference type="GO" id="GO:0009922">
    <property type="term" value="F:fatty acid elongase activity"/>
    <property type="evidence" value="ECO:0007669"/>
    <property type="project" value="UniProtKB-EC"/>
</dbReference>
<dbReference type="EMBL" id="OB661210">
    <property type="protein sequence ID" value="CAD7227657.1"/>
    <property type="molecule type" value="Genomic_DNA"/>
</dbReference>
<feature type="transmembrane region" description="Helical" evidence="10">
    <location>
        <begin position="90"/>
        <end position="108"/>
    </location>
</feature>
<comment type="caution">
    <text evidence="10">Lacks conserved residue(s) required for the propagation of feature annotation.</text>
</comment>
<organism evidence="12">
    <name type="scientific">Cyprideis torosa</name>
    <dbReference type="NCBI Taxonomy" id="163714"/>
    <lineage>
        <taxon>Eukaryota</taxon>
        <taxon>Metazoa</taxon>
        <taxon>Ecdysozoa</taxon>
        <taxon>Arthropoda</taxon>
        <taxon>Crustacea</taxon>
        <taxon>Oligostraca</taxon>
        <taxon>Ostracoda</taxon>
        <taxon>Podocopa</taxon>
        <taxon>Podocopida</taxon>
        <taxon>Cytherocopina</taxon>
        <taxon>Cytheroidea</taxon>
        <taxon>Cytherideidae</taxon>
        <taxon>Cyprideis</taxon>
    </lineage>
</organism>
<dbReference type="Gene3D" id="1.20.120.350">
    <property type="entry name" value="Voltage-gated potassium channels. Chain C"/>
    <property type="match status" value="1"/>
</dbReference>
<keyword evidence="4 10" id="KW-0812">Transmembrane</keyword>
<keyword evidence="8 10" id="KW-0472">Membrane</keyword>
<evidence type="ECO:0000256" key="11">
    <source>
        <dbReference type="SAM" id="MobiDB-lite"/>
    </source>
</evidence>
<dbReference type="OrthoDB" id="10259681at2759"/>
<dbReference type="GO" id="GO:0034626">
    <property type="term" value="P:fatty acid elongation, polyunsaturated fatty acid"/>
    <property type="evidence" value="ECO:0007669"/>
    <property type="project" value="TreeGrafter"/>
</dbReference>
<keyword evidence="9 10" id="KW-0275">Fatty acid biosynthesis</keyword>
<evidence type="ECO:0000256" key="9">
    <source>
        <dbReference type="ARBA" id="ARBA00023160"/>
    </source>
</evidence>
<sequence length="591" mass="67821">MAGADATDWGGMDGKEGLDLIDPTFWNSEAFELSAFKTTVAAREAREGESAATRAKIHIDEIQKFDVNRIRSIAVRVIQGEVITNWYVKWFMYLVIILHALLTIDHAGIKDQYPIIYYTIDTVFIFIGLMEVGIHFFHGFGSLSYFFMYWGNIVDILFLVLYIQTRIVGFLVCRTFRILRDFINIEFFRTVPHILKTAYKILADLWQLLSFMFDESPLFLAIPGYIWTFGLIFFGTYILGSIITAAVVTNVIIAIKEIFDEEERGEDKEWLPASFQVVTLTRQCREGDFTMAGKPRVLLDIPEMRDLLNLTYDDFGSGGGSQIERDLIDIESLYFWFRRNAGASLVLSTVYIIAVILLVQIMRDRPGFELKRPLALWNGLLAIFSSYGVYRYTIYFFIEAWSYGFHQAICRARLTSLDQALWDMILTFSKVVEFGDTFFLIFRKRPVTFLQVYHHAITLIFCWYSTAYDSSVKTVFGSLNLAVHSLMYTYFSLTALGVSIPRPIARCITMLQMGQFVTMAFEDNFREFRSIMKELSAVVDALDTRVLWGDLDKENPSDAAGELETIDAPTEVLPLPERRSSTWPSSPLSKI</sequence>
<feature type="non-terminal residue" evidence="12">
    <location>
        <position position="591"/>
    </location>
</feature>
<dbReference type="GO" id="GO:0005789">
    <property type="term" value="C:endoplasmic reticulum membrane"/>
    <property type="evidence" value="ECO:0007669"/>
    <property type="project" value="TreeGrafter"/>
</dbReference>
<evidence type="ECO:0000256" key="2">
    <source>
        <dbReference type="ARBA" id="ARBA00022516"/>
    </source>
</evidence>
<reference evidence="12" key="1">
    <citation type="submission" date="2020-11" db="EMBL/GenBank/DDBJ databases">
        <authorList>
            <person name="Tran Van P."/>
        </authorList>
    </citation>
    <scope>NUCLEOTIDE SEQUENCE</scope>
</reference>
<dbReference type="GO" id="GO:0042761">
    <property type="term" value="P:very long-chain fatty acid biosynthetic process"/>
    <property type="evidence" value="ECO:0007669"/>
    <property type="project" value="TreeGrafter"/>
</dbReference>
<dbReference type="InterPro" id="IPR027359">
    <property type="entry name" value="Volt_channel_dom_sf"/>
</dbReference>
<keyword evidence="6 10" id="KW-1133">Transmembrane helix</keyword>
<dbReference type="GO" id="GO:0019367">
    <property type="term" value="P:fatty acid elongation, saturated fatty acid"/>
    <property type="evidence" value="ECO:0007669"/>
    <property type="project" value="TreeGrafter"/>
</dbReference>
<protein>
    <recommendedName>
        <fullName evidence="10">Elongation of very long chain fatty acids protein</fullName>
        <ecNumber evidence="10">2.3.1.199</ecNumber>
    </recommendedName>
    <alternativeName>
        <fullName evidence="10">Very-long-chain 3-oxoacyl-CoA synthase</fullName>
    </alternativeName>
</protein>
<evidence type="ECO:0000256" key="5">
    <source>
        <dbReference type="ARBA" id="ARBA00022832"/>
    </source>
</evidence>
<feature type="transmembrane region" description="Helical" evidence="10">
    <location>
        <begin position="486"/>
        <end position="505"/>
    </location>
</feature>
<feature type="transmembrane region" description="Helical" evidence="10">
    <location>
        <begin position="341"/>
        <end position="362"/>
    </location>
</feature>
<dbReference type="GO" id="GO:0034625">
    <property type="term" value="P:fatty acid elongation, monounsaturated fatty acid"/>
    <property type="evidence" value="ECO:0007669"/>
    <property type="project" value="TreeGrafter"/>
</dbReference>
<comment type="similarity">
    <text evidence="10">Belongs to the ELO family.</text>
</comment>
<dbReference type="EC" id="2.3.1.199" evidence="10"/>
<feature type="transmembrane region" description="Helical" evidence="10">
    <location>
        <begin position="374"/>
        <end position="398"/>
    </location>
</feature>
<feature type="region of interest" description="Disordered" evidence="11">
    <location>
        <begin position="555"/>
        <end position="591"/>
    </location>
</feature>
<keyword evidence="3 10" id="KW-0808">Transferase</keyword>
<gene>
    <name evidence="12" type="ORF">CTOB1V02_LOCUS5557</name>
</gene>
<feature type="compositionally biased region" description="Polar residues" evidence="11">
    <location>
        <begin position="581"/>
        <end position="591"/>
    </location>
</feature>
<accession>A0A7R8W9X5</accession>
<evidence type="ECO:0000313" key="12">
    <source>
        <dbReference type="EMBL" id="CAD7227657.1"/>
    </source>
</evidence>
<dbReference type="Pfam" id="PF01151">
    <property type="entry name" value="ELO"/>
    <property type="match status" value="1"/>
</dbReference>
<evidence type="ECO:0000256" key="6">
    <source>
        <dbReference type="ARBA" id="ARBA00022989"/>
    </source>
</evidence>
<feature type="transmembrane region" description="Helical" evidence="10">
    <location>
        <begin position="149"/>
        <end position="173"/>
    </location>
</feature>